<dbReference type="EMBL" id="KF900610">
    <property type="protein sequence ID" value="AIF01060.1"/>
    <property type="molecule type" value="Genomic_DNA"/>
</dbReference>
<dbReference type="Pfam" id="PF17831">
    <property type="entry name" value="PDH_E1_M"/>
    <property type="match status" value="1"/>
</dbReference>
<sequence length="885" mass="98557">MQDDFTQQLPDRDPQETREWIESLEAVIEAGGSDRARNLLYRLLEAAQAQGVAIPEVLNTPYLNTIPASAEPSYLGDEGIERRIRRIIRWNAAMMVSRANKRHSGIGGHISTYASAASLYEIGFHHFFRGKEQGTGDLIYFQGHASPGIYSRAFLEGRLSEAQMDHFRREAFTSGLSSYPHPRLMPDFWEFPTVSMGLGPTNAIYQARFNRYLHARGIADTSQSRVWAFPGDGECDEPETLHALTLAAREQLDNLTFVVNCNLQRLDGPVRGNGKIIQELEAKFLGAGWNVIKVIWGSDWDPLLARDSDGLLLARMEETLDGDYQRLAVESADNIREQFFGPELQHLVAGIPDDKLTRMRRGGHDTQKVYAAYKAAVEHEGAPTAILAKTVKGWALGGGFEARNITHQKKALEAPDLKFFRDLLELPIPDDKLEEFPYYLPADDSEEVQYLLSHRDALGGCIPHRTRSATTVALPKRDAYGEFDDGSGKQEVSTTMAFVRLMRNLMMAGEFGKRIVPIVPDEARTFGMEALFTEFRIYNALGQDYTPVDAKLLLSYVEAEDGQILEEGISEAGAMSSFTAAGTTYASFGEQTIPFYIFYSMFGFQRVGDAIWCAADSRAKGFLLGATAGRTTLNGEGLQHQDGHSLLVASTVPCCLAYDPAFAYEIAVIVREGLRRMVDEDEDLLYYLTLYNENHPMPPKPARAERGIIQGIYRFAKPKKPQVRLFGSGSIMQQVLRAADILEEKFGVAAEIWSVTSYGGLRRDALKCERWNWLHPGEDEKIPFIQQQLGKRGLPTVAATDFMRAVPDMVGKWVPGPYITLGTDGFGRSDTREQLRNFFEVSAEHITVAALNALAQSGKFPAEDVASAIKTLGVDPELADPFYSY</sequence>
<dbReference type="Gene3D" id="3.40.50.970">
    <property type="match status" value="2"/>
</dbReference>
<evidence type="ECO:0000259" key="10">
    <source>
        <dbReference type="Pfam" id="PF22613"/>
    </source>
</evidence>
<name>A0A075GCP7_9EURY</name>
<evidence type="ECO:0000256" key="6">
    <source>
        <dbReference type="ARBA" id="ARBA00023317"/>
    </source>
</evidence>
<dbReference type="GO" id="GO:0044272">
    <property type="term" value="P:sulfur compound biosynthetic process"/>
    <property type="evidence" value="ECO:0007669"/>
    <property type="project" value="UniProtKB-ARBA"/>
</dbReference>
<keyword evidence="6 11" id="KW-0670">Pyruvate</keyword>
<dbReference type="InterPro" id="IPR055152">
    <property type="entry name" value="Transketolase-like_C_2"/>
</dbReference>
<dbReference type="InterPro" id="IPR009014">
    <property type="entry name" value="Transketo_C/PFOR_II"/>
</dbReference>
<dbReference type="SUPFAM" id="SSF52518">
    <property type="entry name" value="Thiamin diphosphate-binding fold (THDP-binding)"/>
    <property type="match status" value="2"/>
</dbReference>
<dbReference type="InterPro" id="IPR035807">
    <property type="entry name" value="PDC_E1_N"/>
</dbReference>
<dbReference type="AlphaFoldDB" id="A0A075GCP7"/>
<dbReference type="SUPFAM" id="SSF52922">
    <property type="entry name" value="TK C-terminal domain-like"/>
    <property type="match status" value="1"/>
</dbReference>
<evidence type="ECO:0000256" key="5">
    <source>
        <dbReference type="ARBA" id="ARBA00023052"/>
    </source>
</evidence>
<keyword evidence="4 11" id="KW-0560">Oxidoreductase</keyword>
<evidence type="ECO:0000256" key="1">
    <source>
        <dbReference type="ARBA" id="ARBA00001964"/>
    </source>
</evidence>
<keyword evidence="5" id="KW-0786">Thiamine pyrophosphate</keyword>
<dbReference type="PANTHER" id="PTHR43825:SF3">
    <property type="entry name" value="PYRUVATE DEHYDROGENASE E1 COMPONENT"/>
    <property type="match status" value="1"/>
</dbReference>
<dbReference type="Gene3D" id="3.40.50.920">
    <property type="match status" value="1"/>
</dbReference>
<reference evidence="11" key="1">
    <citation type="journal article" date="2014" name="Genome Biol. Evol.">
        <title>Pangenome evidence for extensive interdomain horizontal transfer affecting lineage core and shell genes in uncultured planktonic thaumarchaeota and euryarchaeota.</title>
        <authorList>
            <person name="Deschamps P."/>
            <person name="Zivanovic Y."/>
            <person name="Moreira D."/>
            <person name="Rodriguez-Valera F."/>
            <person name="Lopez-Garcia P."/>
        </authorList>
    </citation>
    <scope>NUCLEOTIDE SEQUENCE</scope>
</reference>
<dbReference type="InterPro" id="IPR051157">
    <property type="entry name" value="PDH/Transketolase"/>
</dbReference>
<dbReference type="CDD" id="cd02017">
    <property type="entry name" value="TPP_E1_EcPDC_like"/>
    <property type="match status" value="1"/>
</dbReference>
<dbReference type="Pfam" id="PF22613">
    <property type="entry name" value="Transketolase_C_1"/>
    <property type="match status" value="1"/>
</dbReference>
<dbReference type="EC" id="1.2.4.1" evidence="2"/>
<feature type="domain" description="Transketolase-like C-terminal" evidence="10">
    <location>
        <begin position="711"/>
        <end position="841"/>
    </location>
</feature>
<dbReference type="Pfam" id="PF00456">
    <property type="entry name" value="Transketolase_N"/>
    <property type="match status" value="1"/>
</dbReference>
<evidence type="ECO:0000256" key="7">
    <source>
        <dbReference type="ARBA" id="ARBA00051231"/>
    </source>
</evidence>
<dbReference type="PIRSF" id="PIRSF000156">
    <property type="entry name" value="Pyruvate_dh_E1"/>
    <property type="match status" value="1"/>
</dbReference>
<gene>
    <name evidence="11" type="primary">aceE</name>
</gene>
<evidence type="ECO:0000256" key="2">
    <source>
        <dbReference type="ARBA" id="ARBA00012281"/>
    </source>
</evidence>
<dbReference type="NCBIfam" id="TIGR00759">
    <property type="entry name" value="aceE"/>
    <property type="match status" value="1"/>
</dbReference>
<evidence type="ECO:0000259" key="8">
    <source>
        <dbReference type="Pfam" id="PF00456"/>
    </source>
</evidence>
<protein>
    <recommendedName>
        <fullName evidence="3">Pyruvate dehydrogenase E1 component</fullName>
        <ecNumber evidence="2">1.2.4.1</ecNumber>
    </recommendedName>
</protein>
<dbReference type="PANTHER" id="PTHR43825">
    <property type="entry name" value="PYRUVATE DEHYDROGENASE E1 COMPONENT"/>
    <property type="match status" value="1"/>
</dbReference>
<dbReference type="InterPro" id="IPR004660">
    <property type="entry name" value="PDH_E1"/>
</dbReference>
<feature type="domain" description="Transketolase N-terminal" evidence="8">
    <location>
        <begin position="83"/>
        <end position="299"/>
    </location>
</feature>
<evidence type="ECO:0000256" key="4">
    <source>
        <dbReference type="ARBA" id="ARBA00023002"/>
    </source>
</evidence>
<proteinExistence type="predicted"/>
<comment type="cofactor">
    <cofactor evidence="1">
        <name>thiamine diphosphate</name>
        <dbReference type="ChEBI" id="CHEBI:58937"/>
    </cofactor>
</comment>
<feature type="domain" description="Pyruvate dehydrogenase E1 component middle" evidence="9">
    <location>
        <begin position="484"/>
        <end position="696"/>
    </location>
</feature>
<organism evidence="11">
    <name type="scientific">uncultured marine group II/III euryarchaeote KM3_141_A08</name>
    <dbReference type="NCBI Taxonomy" id="1457875"/>
    <lineage>
        <taxon>Archaea</taxon>
        <taxon>Methanobacteriati</taxon>
        <taxon>Methanobacteriota</taxon>
        <taxon>environmental samples</taxon>
    </lineage>
</organism>
<dbReference type="InterPro" id="IPR005474">
    <property type="entry name" value="Transketolase_N"/>
</dbReference>
<dbReference type="InterPro" id="IPR029061">
    <property type="entry name" value="THDP-binding"/>
</dbReference>
<dbReference type="GO" id="GO:0006082">
    <property type="term" value="P:organic acid metabolic process"/>
    <property type="evidence" value="ECO:0007669"/>
    <property type="project" value="UniProtKB-ARBA"/>
</dbReference>
<comment type="catalytic activity">
    <reaction evidence="7">
        <text>N(6)-[(R)-lipoyl]-L-lysyl-[protein] + pyruvate + H(+) = N(6)-[(R)-S(8)-acetyldihydrolipoyl]-L-lysyl-[protein] + CO2</text>
        <dbReference type="Rhea" id="RHEA:19189"/>
        <dbReference type="Rhea" id="RHEA-COMP:10474"/>
        <dbReference type="Rhea" id="RHEA-COMP:10478"/>
        <dbReference type="ChEBI" id="CHEBI:15361"/>
        <dbReference type="ChEBI" id="CHEBI:15378"/>
        <dbReference type="ChEBI" id="CHEBI:16526"/>
        <dbReference type="ChEBI" id="CHEBI:83099"/>
        <dbReference type="ChEBI" id="CHEBI:83111"/>
        <dbReference type="EC" id="1.2.4.1"/>
    </reaction>
</comment>
<dbReference type="FunFam" id="3.40.50.970:FF:000011">
    <property type="entry name" value="Pyruvate dehydrogenase E1 component"/>
    <property type="match status" value="1"/>
</dbReference>
<dbReference type="InterPro" id="IPR041621">
    <property type="entry name" value="PDH_E1_M"/>
</dbReference>
<evidence type="ECO:0000313" key="11">
    <source>
        <dbReference type="EMBL" id="AIF01060.1"/>
    </source>
</evidence>
<accession>A0A075GCP7</accession>
<dbReference type="GO" id="GO:0004739">
    <property type="term" value="F:pyruvate dehydrogenase (acetyl-transferring) activity"/>
    <property type="evidence" value="ECO:0007669"/>
    <property type="project" value="UniProtKB-EC"/>
</dbReference>
<evidence type="ECO:0000259" key="9">
    <source>
        <dbReference type="Pfam" id="PF17831"/>
    </source>
</evidence>
<evidence type="ECO:0000256" key="3">
    <source>
        <dbReference type="ARBA" id="ARBA00017172"/>
    </source>
</evidence>